<keyword evidence="1" id="KW-0732">Signal</keyword>
<reference evidence="2" key="1">
    <citation type="submission" date="2022-11" db="EMBL/GenBank/DDBJ databases">
        <authorList>
            <person name="Scott C."/>
            <person name="Bruce N."/>
        </authorList>
    </citation>
    <scope>NUCLEOTIDE SEQUENCE</scope>
</reference>
<keyword evidence="3" id="KW-1185">Reference proteome</keyword>
<dbReference type="PANTHER" id="PTHR38849:SF1">
    <property type="entry name" value="SMALL SECRETED PROTEIN"/>
    <property type="match status" value="1"/>
</dbReference>
<name>A0A9P1H594_9PEZI</name>
<feature type="signal peptide" evidence="1">
    <location>
        <begin position="1"/>
        <end position="17"/>
    </location>
</feature>
<gene>
    <name evidence="2" type="ORF">PPNO1_LOCUS5931</name>
</gene>
<proteinExistence type="predicted"/>
<dbReference type="EMBL" id="CALLCH030000015">
    <property type="protein sequence ID" value="CAI4216273.1"/>
    <property type="molecule type" value="Genomic_DNA"/>
</dbReference>
<feature type="chain" id="PRO_5040130908" description="Small secreted protein" evidence="1">
    <location>
        <begin position="18"/>
        <end position="169"/>
    </location>
</feature>
<dbReference type="PANTHER" id="PTHR38849">
    <property type="entry name" value="SMALL SECRETED PROTEIN"/>
    <property type="match status" value="1"/>
</dbReference>
<dbReference type="OrthoDB" id="2151417at2759"/>
<sequence length="169" mass="17903">MQFSKLALFAFVSAVLGQQNVLSVQDYADFQISDGVAGNALAEVAAKFPVEEFRANLAGVSADDLAILKAARQTAENAETDAGGFNEAIEAAGGKNTEEGARLQVGKIKNKVLKLELFSLLLEIEQAQGQDRTEDIADKQKKLANNIKIDEDAAGDASQSVDFQGDSAP</sequence>
<organism evidence="2 3">
    <name type="scientific">Parascedosporium putredinis</name>
    <dbReference type="NCBI Taxonomy" id="1442378"/>
    <lineage>
        <taxon>Eukaryota</taxon>
        <taxon>Fungi</taxon>
        <taxon>Dikarya</taxon>
        <taxon>Ascomycota</taxon>
        <taxon>Pezizomycotina</taxon>
        <taxon>Sordariomycetes</taxon>
        <taxon>Hypocreomycetidae</taxon>
        <taxon>Microascales</taxon>
        <taxon>Microascaceae</taxon>
        <taxon>Parascedosporium</taxon>
    </lineage>
</organism>
<dbReference type="AlphaFoldDB" id="A0A9P1H594"/>
<accession>A0A9P1H594</accession>
<evidence type="ECO:0000313" key="2">
    <source>
        <dbReference type="EMBL" id="CAI4216273.1"/>
    </source>
</evidence>
<protein>
    <recommendedName>
        <fullName evidence="4">Small secreted protein</fullName>
    </recommendedName>
</protein>
<evidence type="ECO:0000256" key="1">
    <source>
        <dbReference type="SAM" id="SignalP"/>
    </source>
</evidence>
<dbReference type="Proteomes" id="UP000838763">
    <property type="component" value="Unassembled WGS sequence"/>
</dbReference>
<evidence type="ECO:0000313" key="3">
    <source>
        <dbReference type="Proteomes" id="UP000838763"/>
    </source>
</evidence>
<comment type="caution">
    <text evidence="2">The sequence shown here is derived from an EMBL/GenBank/DDBJ whole genome shotgun (WGS) entry which is preliminary data.</text>
</comment>
<evidence type="ECO:0008006" key="4">
    <source>
        <dbReference type="Google" id="ProtNLM"/>
    </source>
</evidence>